<evidence type="ECO:0000256" key="3">
    <source>
        <dbReference type="ARBA" id="ARBA00023242"/>
    </source>
</evidence>
<keyword evidence="6" id="KW-1185">Reference proteome</keyword>
<feature type="region of interest" description="Disordered" evidence="4">
    <location>
        <begin position="640"/>
        <end position="666"/>
    </location>
</feature>
<accession>A0A540N095</accession>
<feature type="compositionally biased region" description="Polar residues" evidence="4">
    <location>
        <begin position="642"/>
        <end position="655"/>
    </location>
</feature>
<dbReference type="GO" id="GO:0051455">
    <property type="term" value="P:spindle attachment to meiosis I kinetochore"/>
    <property type="evidence" value="ECO:0007669"/>
    <property type="project" value="TreeGrafter"/>
</dbReference>
<sequence length="859" mass="94984">MFLLRRDRCHQQKQVIWRRQMKAGHEIHNSDATPAQVPKRCQSPKISKLKSSSPLPSRRPLENDTDGKSPPSFSSSRLRRRPPLASVGSPFGKLKCEREKMNDAWNSDPVDPLQGFTGLALFHQSCKAIPDGSTSIPFDFDRNLQAIHSQFNSTASQVKLVDQVKNILSDTSKTLKSGNPQATKQKSEGVPEKASQPNMSLLLPFDINGLENARNGKENFRGGAALVADQQAIHIRLKPMASQHSPSKPKDQVENIVSGTSEILEPGNRQALKQKNKVVPGKAAESPRQRRPALGLKRARFSMMPDSSQHETSLLPPFDAQKYTDPEELFKELEKYENAKKELEKLKGGSILDAYKHNPSPIKRTRRPSILRKRAKHKHSYPLMDFESGENGSPLNHSTRIKPNENVAWEEMDLAGSLAEEVNVGDFDELLSLSTECLEGDGAVTHVQKCLRMKPIEPEKSDVPELQGIPKGDCLTDIDNLLKGLISSTGVKHRKRAEGSIHFASPKPPKSPFTSILDLHKRILHSSPSSDPFSAHGIDQLPVPNPSSVENRNKQSELVDMREQITVSNALKSPFIEPDSIEVAVIGGSSDVDIKEFSYASKRSVSEDSSKHDARIDFGSSGSHVGLEDNIGGSNMHKRVINDTSHSPGANTNAWDNGDMGDNDGDEIQVENEHEEAVASAERVLNVADSTLGKAGNTLNDNMHPDADTDNRDNVANDGDEIQVEDKREEAVASEEPELNVADSTLENTSSALNENIQIKENSRPQIKRKSREVSRRKSLAGAGTTWQSGVRRSTRIKTRPLEYWKGERLLYGRIHDSLVTVIGIKYASPEKDNGRGPLKVKSFVSDEYKELVELAALH</sequence>
<reference evidence="5 6" key="1">
    <citation type="journal article" date="2019" name="G3 (Bethesda)">
        <title>Sequencing of a Wild Apple (Malus baccata) Genome Unravels the Differences Between Cultivated and Wild Apple Species Regarding Disease Resistance and Cold Tolerance.</title>
        <authorList>
            <person name="Chen X."/>
        </authorList>
    </citation>
    <scope>NUCLEOTIDE SEQUENCE [LARGE SCALE GENOMIC DNA]</scope>
    <source>
        <strain evidence="6">cv. Shandingzi</strain>
        <tissue evidence="5">Leaves</tissue>
    </source>
</reference>
<feature type="compositionally biased region" description="Low complexity" evidence="4">
    <location>
        <begin position="43"/>
        <end position="58"/>
    </location>
</feature>
<keyword evidence="3" id="KW-0539">Nucleus</keyword>
<feature type="region of interest" description="Disordered" evidence="4">
    <location>
        <begin position="272"/>
        <end position="295"/>
    </location>
</feature>
<dbReference type="EMBL" id="VIEB01000140">
    <property type="protein sequence ID" value="TQE04434.1"/>
    <property type="molecule type" value="Genomic_DNA"/>
</dbReference>
<comment type="subcellular location">
    <subcellularLocation>
        <location evidence="1">Nucleus</location>
    </subcellularLocation>
</comment>
<feature type="region of interest" description="Disordered" evidence="4">
    <location>
        <begin position="26"/>
        <end position="93"/>
    </location>
</feature>
<evidence type="ECO:0000256" key="2">
    <source>
        <dbReference type="ARBA" id="ARBA00010291"/>
    </source>
</evidence>
<dbReference type="GO" id="GO:0051382">
    <property type="term" value="P:kinetochore assembly"/>
    <property type="evidence" value="ECO:0007669"/>
    <property type="project" value="InterPro"/>
</dbReference>
<feature type="region of interest" description="Disordered" evidence="4">
    <location>
        <begin position="171"/>
        <end position="197"/>
    </location>
</feature>
<dbReference type="GO" id="GO:0051315">
    <property type="term" value="P:attachment of mitotic spindle microtubules to kinetochore"/>
    <property type="evidence" value="ECO:0007669"/>
    <property type="project" value="TreeGrafter"/>
</dbReference>
<protein>
    <recommendedName>
        <fullName evidence="7">Centromere protein C</fullName>
    </recommendedName>
</protein>
<feature type="region of interest" description="Disordered" evidence="4">
    <location>
        <begin position="528"/>
        <end position="551"/>
    </location>
</feature>
<gene>
    <name evidence="5" type="ORF">C1H46_009954</name>
</gene>
<comment type="caution">
    <text evidence="5">The sequence shown here is derived from an EMBL/GenBank/DDBJ whole genome shotgun (WGS) entry which is preliminary data.</text>
</comment>
<dbReference type="Proteomes" id="UP000315295">
    <property type="component" value="Unassembled WGS sequence"/>
</dbReference>
<dbReference type="STRING" id="106549.A0A540N095"/>
<dbReference type="AlphaFoldDB" id="A0A540N095"/>
<dbReference type="PANTHER" id="PTHR16684:SF11">
    <property type="entry name" value="CENTROMERE PROTEIN C"/>
    <property type="match status" value="1"/>
</dbReference>
<evidence type="ECO:0000313" key="5">
    <source>
        <dbReference type="EMBL" id="TQE04434.1"/>
    </source>
</evidence>
<evidence type="ECO:0008006" key="7">
    <source>
        <dbReference type="Google" id="ProtNLM"/>
    </source>
</evidence>
<organism evidence="5 6">
    <name type="scientific">Malus baccata</name>
    <name type="common">Siberian crab apple</name>
    <name type="synonym">Pyrus baccata</name>
    <dbReference type="NCBI Taxonomy" id="106549"/>
    <lineage>
        <taxon>Eukaryota</taxon>
        <taxon>Viridiplantae</taxon>
        <taxon>Streptophyta</taxon>
        <taxon>Embryophyta</taxon>
        <taxon>Tracheophyta</taxon>
        <taxon>Spermatophyta</taxon>
        <taxon>Magnoliopsida</taxon>
        <taxon>eudicotyledons</taxon>
        <taxon>Gunneridae</taxon>
        <taxon>Pentapetalae</taxon>
        <taxon>rosids</taxon>
        <taxon>fabids</taxon>
        <taxon>Rosales</taxon>
        <taxon>Rosaceae</taxon>
        <taxon>Amygdaloideae</taxon>
        <taxon>Maleae</taxon>
        <taxon>Malus</taxon>
    </lineage>
</organism>
<feature type="compositionally biased region" description="Polar residues" evidence="4">
    <location>
        <begin position="171"/>
        <end position="184"/>
    </location>
</feature>
<evidence type="ECO:0000313" key="6">
    <source>
        <dbReference type="Proteomes" id="UP000315295"/>
    </source>
</evidence>
<dbReference type="GO" id="GO:0005634">
    <property type="term" value="C:nucleus"/>
    <property type="evidence" value="ECO:0007669"/>
    <property type="project" value="UniProtKB-SubCell"/>
</dbReference>
<dbReference type="PANTHER" id="PTHR16684">
    <property type="entry name" value="CENTROMERE PROTEIN C"/>
    <property type="match status" value="1"/>
</dbReference>
<comment type="similarity">
    <text evidence="2">Belongs to the CENP-C/MIF2 family.</text>
</comment>
<evidence type="ECO:0000256" key="1">
    <source>
        <dbReference type="ARBA" id="ARBA00004123"/>
    </source>
</evidence>
<proteinExistence type="inferred from homology"/>
<name>A0A540N095_MALBA</name>
<feature type="region of interest" description="Disordered" evidence="4">
    <location>
        <begin position="692"/>
        <end position="717"/>
    </location>
</feature>
<evidence type="ECO:0000256" key="4">
    <source>
        <dbReference type="SAM" id="MobiDB-lite"/>
    </source>
</evidence>
<dbReference type="GO" id="GO:0019237">
    <property type="term" value="F:centromeric DNA binding"/>
    <property type="evidence" value="ECO:0007669"/>
    <property type="project" value="InterPro"/>
</dbReference>
<dbReference type="GO" id="GO:0000776">
    <property type="term" value="C:kinetochore"/>
    <property type="evidence" value="ECO:0007669"/>
    <property type="project" value="InterPro"/>
</dbReference>
<feature type="compositionally biased region" description="Basic and acidic residues" evidence="4">
    <location>
        <begin position="703"/>
        <end position="715"/>
    </location>
</feature>
<dbReference type="InterPro" id="IPR028386">
    <property type="entry name" value="CENP-C/Mif2/cnp3"/>
</dbReference>